<dbReference type="EMBL" id="CP001700">
    <property type="protein sequence ID" value="ACU72827.1"/>
    <property type="molecule type" value="Genomic_DNA"/>
</dbReference>
<evidence type="ECO:0000313" key="2">
    <source>
        <dbReference type="EMBL" id="ACU72827.1"/>
    </source>
</evidence>
<dbReference type="KEGG" id="cai:Caci_3944"/>
<proteinExistence type="predicted"/>
<dbReference type="SUPFAM" id="SSF52540">
    <property type="entry name" value="P-loop containing nucleoside triphosphate hydrolases"/>
    <property type="match status" value="1"/>
</dbReference>
<dbReference type="Gene3D" id="3.40.50.300">
    <property type="entry name" value="P-loop containing nucleotide triphosphate hydrolases"/>
    <property type="match status" value="1"/>
</dbReference>
<dbReference type="HOGENOM" id="CLU_004665_2_1_11"/>
<dbReference type="SMART" id="SM00028">
    <property type="entry name" value="TPR"/>
    <property type="match status" value="4"/>
</dbReference>
<dbReference type="eggNOG" id="COG0457">
    <property type="taxonomic scope" value="Bacteria"/>
</dbReference>
<dbReference type="PROSITE" id="PS50005">
    <property type="entry name" value="TPR"/>
    <property type="match status" value="1"/>
</dbReference>
<feature type="repeat" description="TPR" evidence="1">
    <location>
        <begin position="487"/>
        <end position="520"/>
    </location>
</feature>
<organism evidence="2 3">
    <name type="scientific">Catenulispora acidiphila (strain DSM 44928 / JCM 14897 / NBRC 102108 / NRRL B-24433 / ID139908)</name>
    <dbReference type="NCBI Taxonomy" id="479433"/>
    <lineage>
        <taxon>Bacteria</taxon>
        <taxon>Bacillati</taxon>
        <taxon>Actinomycetota</taxon>
        <taxon>Actinomycetes</taxon>
        <taxon>Catenulisporales</taxon>
        <taxon>Catenulisporaceae</taxon>
        <taxon>Catenulispora</taxon>
    </lineage>
</organism>
<keyword evidence="1" id="KW-0802">TPR repeat</keyword>
<dbReference type="STRING" id="479433.Caci_3944"/>
<dbReference type="Gene3D" id="1.25.40.10">
    <property type="entry name" value="Tetratricopeptide repeat domain"/>
    <property type="match status" value="2"/>
</dbReference>
<dbReference type="InterPro" id="IPR011990">
    <property type="entry name" value="TPR-like_helical_dom_sf"/>
</dbReference>
<keyword evidence="3" id="KW-1185">Reference proteome</keyword>
<dbReference type="PANTHER" id="PTHR47691">
    <property type="entry name" value="REGULATOR-RELATED"/>
    <property type="match status" value="1"/>
</dbReference>
<evidence type="ECO:0000256" key="1">
    <source>
        <dbReference type="PROSITE-ProRule" id="PRU00339"/>
    </source>
</evidence>
<gene>
    <name evidence="2" type="ordered locus">Caci_3944</name>
</gene>
<dbReference type="InParanoid" id="C7QEQ7"/>
<dbReference type="InterPro" id="IPR027417">
    <property type="entry name" value="P-loop_NTPase"/>
</dbReference>
<name>C7QEQ7_CATAD</name>
<sequence>MVGNDVSGSVHSLVQGRSFDNATINFFGGVSRLPLSAPAMLPPSHGPYTDRHAVHERLDQLADREVGMVQLGGVAGVGKSSTAMRYLRSRSERYRGGVYYADLGGGRAGRGVSVAEALDGWLVAKGVLSSEVPPSLAARSALFQRITADEPVAVLIDDPASAAQVAALCPTSQGSLIMVTGHHELAGIRTSHSAEFLRVPMLDHAFALELLTDLVGEDRVQAEQAAFDQLAAFSEGHPLMLRVIAAELSRGRWDSAGELAQRLADTRSRLRASDQIMSSGGDYSVNAALELSVRGLPESGRALLRALASHPGSEFGPDLIDFLGSDFSTLADLVESGLVTVLHEPGTPRSSRRWRLHTLVQDFIRREEAADSVAYVSSQKAIIGWYLRRTAVADRARSPRWHVGPDFDDEPPFGDVDAAVSWLEAEQANLRSAVVAASELGDDNTVWQLCEVLWGLYFWSNPFGDWIDTHHLGIESAVRLGNRAAEARIRLQLGFAYYNQDDIEQAAAEFASALSLAEDSGMVKVLAAAIESAGLADLRLGRPAQALDRFEEVLALVEADPETGLAAVANAQRHRARALGAQGRYAESIAVFTDHAIPTYQAEGKSSYNVARTLVDLSDVLIAAGRADEAVEHLHLAIAEFGRLRNPLQGAVALIALASAYEAFADVGNAADALTRAAEVYEALGSLKAADVRARAQALRGGTER</sequence>
<dbReference type="AlphaFoldDB" id="C7QEQ7"/>
<dbReference type="SUPFAM" id="SSF48452">
    <property type="entry name" value="TPR-like"/>
    <property type="match status" value="2"/>
</dbReference>
<dbReference type="Proteomes" id="UP000000851">
    <property type="component" value="Chromosome"/>
</dbReference>
<reference evidence="2 3" key="1">
    <citation type="journal article" date="2009" name="Stand. Genomic Sci.">
        <title>Complete genome sequence of Catenulispora acidiphila type strain (ID 139908).</title>
        <authorList>
            <person name="Copeland A."/>
            <person name="Lapidus A."/>
            <person name="Glavina Del Rio T."/>
            <person name="Nolan M."/>
            <person name="Lucas S."/>
            <person name="Chen F."/>
            <person name="Tice H."/>
            <person name="Cheng J.F."/>
            <person name="Bruce D."/>
            <person name="Goodwin L."/>
            <person name="Pitluck S."/>
            <person name="Mikhailova N."/>
            <person name="Pati A."/>
            <person name="Ivanova N."/>
            <person name="Mavromatis K."/>
            <person name="Chen A."/>
            <person name="Palaniappan K."/>
            <person name="Chain P."/>
            <person name="Land M."/>
            <person name="Hauser L."/>
            <person name="Chang Y.J."/>
            <person name="Jeffries C.D."/>
            <person name="Chertkov O."/>
            <person name="Brettin T."/>
            <person name="Detter J.C."/>
            <person name="Han C."/>
            <person name="Ali Z."/>
            <person name="Tindall B.J."/>
            <person name="Goker M."/>
            <person name="Bristow J."/>
            <person name="Eisen J.A."/>
            <person name="Markowitz V."/>
            <person name="Hugenholtz P."/>
            <person name="Kyrpides N.C."/>
            <person name="Klenk H.P."/>
        </authorList>
    </citation>
    <scope>NUCLEOTIDE SEQUENCE [LARGE SCALE GENOMIC DNA]</scope>
    <source>
        <strain evidence="3">DSM 44928 / JCM 14897 / NBRC 102108 / NRRL B-24433 / ID139908</strain>
    </source>
</reference>
<evidence type="ECO:0000313" key="3">
    <source>
        <dbReference type="Proteomes" id="UP000000851"/>
    </source>
</evidence>
<protein>
    <submittedName>
        <fullName evidence="2">Tetratricopeptide TPR_4</fullName>
    </submittedName>
</protein>
<dbReference type="PANTHER" id="PTHR47691:SF3">
    <property type="entry name" value="HTH-TYPE TRANSCRIPTIONAL REGULATOR RV0890C-RELATED"/>
    <property type="match status" value="1"/>
</dbReference>
<dbReference type="InterPro" id="IPR019734">
    <property type="entry name" value="TPR_rpt"/>
</dbReference>
<accession>C7QEQ7</accession>